<organism evidence="3 4">
    <name type="scientific">Aliivibrio logei</name>
    <name type="common">Vibrio logei</name>
    <dbReference type="NCBI Taxonomy" id="688"/>
    <lineage>
        <taxon>Bacteria</taxon>
        <taxon>Pseudomonadati</taxon>
        <taxon>Pseudomonadota</taxon>
        <taxon>Gammaproteobacteria</taxon>
        <taxon>Vibrionales</taxon>
        <taxon>Vibrionaceae</taxon>
        <taxon>Aliivibrio</taxon>
    </lineage>
</organism>
<feature type="domain" description="Endonuclease GajA/Old nuclease/RecF-like AAA" evidence="1">
    <location>
        <begin position="4"/>
        <end position="315"/>
    </location>
</feature>
<keyword evidence="3" id="KW-0255">Endonuclease</keyword>
<dbReference type="RefSeq" id="WP_065610204.1">
    <property type="nucleotide sequence ID" value="NZ_CAWMPN010000008.1"/>
</dbReference>
<dbReference type="Gene3D" id="3.40.50.300">
    <property type="entry name" value="P-loop containing nucleotide triphosphate hydrolases"/>
    <property type="match status" value="1"/>
</dbReference>
<evidence type="ECO:0000313" key="4">
    <source>
        <dbReference type="Proteomes" id="UP000093523"/>
    </source>
</evidence>
<dbReference type="AlphaFoldDB" id="A0A1B9P003"/>
<dbReference type="STRING" id="688.A6E04_07090"/>
<comment type="caution">
    <text evidence="3">The sequence shown here is derived from an EMBL/GenBank/DDBJ whole genome shotgun (WGS) entry which is preliminary data.</text>
</comment>
<proteinExistence type="predicted"/>
<protein>
    <submittedName>
        <fullName evidence="3">ATP-dependent endonuclease</fullName>
    </submittedName>
</protein>
<dbReference type="SUPFAM" id="SSF52540">
    <property type="entry name" value="P-loop containing nucleoside triphosphate hydrolases"/>
    <property type="match status" value="1"/>
</dbReference>
<evidence type="ECO:0000259" key="1">
    <source>
        <dbReference type="Pfam" id="PF13175"/>
    </source>
</evidence>
<dbReference type="Pfam" id="PF20469">
    <property type="entry name" value="OLD-like_TOPRIM"/>
    <property type="match status" value="1"/>
</dbReference>
<keyword evidence="3" id="KW-0378">Hydrolase</keyword>
<keyword evidence="3" id="KW-0540">Nuclease</keyword>
<dbReference type="GO" id="GO:0004519">
    <property type="term" value="F:endonuclease activity"/>
    <property type="evidence" value="ECO:0007669"/>
    <property type="project" value="UniProtKB-KW"/>
</dbReference>
<dbReference type="CDD" id="cd01026">
    <property type="entry name" value="TOPRIM_OLD"/>
    <property type="match status" value="1"/>
</dbReference>
<dbReference type="Proteomes" id="UP000093523">
    <property type="component" value="Unassembled WGS sequence"/>
</dbReference>
<evidence type="ECO:0000313" key="3">
    <source>
        <dbReference type="EMBL" id="OCH21625.1"/>
    </source>
</evidence>
<feature type="domain" description="OLD protein-like TOPRIM" evidence="2">
    <location>
        <begin position="363"/>
        <end position="426"/>
    </location>
</feature>
<dbReference type="InterPro" id="IPR027417">
    <property type="entry name" value="P-loop_NTPase"/>
</dbReference>
<dbReference type="InterPro" id="IPR051396">
    <property type="entry name" value="Bact_Antivir_Def_Nuclease"/>
</dbReference>
<evidence type="ECO:0000259" key="2">
    <source>
        <dbReference type="Pfam" id="PF20469"/>
    </source>
</evidence>
<dbReference type="PANTHER" id="PTHR43581">
    <property type="entry name" value="ATP/GTP PHOSPHATASE"/>
    <property type="match status" value="1"/>
</dbReference>
<dbReference type="InterPro" id="IPR041685">
    <property type="entry name" value="AAA_GajA/Old/RecF-like"/>
</dbReference>
<gene>
    <name evidence="3" type="ORF">A6E04_07090</name>
</gene>
<dbReference type="InterPro" id="IPR034139">
    <property type="entry name" value="TOPRIM_OLD"/>
</dbReference>
<dbReference type="PANTHER" id="PTHR43581:SF4">
    <property type="entry name" value="ATP_GTP PHOSPHATASE"/>
    <property type="match status" value="1"/>
</dbReference>
<dbReference type="EMBL" id="MAJU01000008">
    <property type="protein sequence ID" value="OCH21625.1"/>
    <property type="molecule type" value="Genomic_DNA"/>
</dbReference>
<sequence length="528" mass="60249">MKTITKIQLRNFKKYKEFSLDLDPELNLLIGDNEAGKSTILTAIELVLSGSKSKVETSGLETLFNTSIVQGFLVSDKKIENLPVLIAELHLNEQDNPSLNGKNNIDGVTADGLQLICEPNEDLSYEIAQVLAQPEANFPFEYYSIKFITFAGEAYTGYRKFLKYLTLDSSQINNEYATREYVKTVYESHVEQPQRIGLQNDYRQQKANFKENNLKPINDSLKNYQFAIRTGTKSNLETDLTITEDDVPLDNKGKGRQCFIKTEFALQQNNQGQDLDVLLLEEPENHLSHTNMKKLVDRISESEAKQIFIATHSSLISTRLDLRRTVFMNSSSTDPLLLKDLPRDTARFFMKAPDNNVLEFVMSPKVILVEGDAEYMLIEQLYKNTTGSTPEQDAVHIISVGGTSFKRYLDIAKLLDIKVAVIRDNDGDKQTNCIDSFTDYIFDNMQVFCDDDDKNWTFELCMLVANPNICDELFTKKLRKKPKKDEKTTLTEFMLSHKADVAFELLDNKAEELVSPDYIAKAFIWINK</sequence>
<dbReference type="OrthoDB" id="3322489at2"/>
<reference evidence="3 4" key="1">
    <citation type="submission" date="2016-06" db="EMBL/GenBank/DDBJ databases">
        <authorList>
            <person name="Kjaerup R.B."/>
            <person name="Dalgaard T.S."/>
            <person name="Juul-Madsen H.R."/>
        </authorList>
    </citation>
    <scope>NUCLEOTIDE SEQUENCE [LARGE SCALE GENOMIC DNA]</scope>
    <source>
        <strain evidence="3 4">1S159</strain>
    </source>
</reference>
<dbReference type="Pfam" id="PF13175">
    <property type="entry name" value="AAA_15"/>
    <property type="match status" value="1"/>
</dbReference>
<name>A0A1B9P003_ALILO</name>
<accession>A0A1B9P003</accession>